<feature type="region of interest" description="Disordered" evidence="1">
    <location>
        <begin position="1"/>
        <end position="46"/>
    </location>
</feature>
<evidence type="ECO:0000313" key="3">
    <source>
        <dbReference type="Proteomes" id="UP000469558"/>
    </source>
</evidence>
<dbReference type="Proteomes" id="UP000469558">
    <property type="component" value="Unassembled WGS sequence"/>
</dbReference>
<accession>A0A8T9CCU1</accession>
<keyword evidence="3" id="KW-1185">Reference proteome</keyword>
<organism evidence="2 3">
    <name type="scientific">Lachnellula suecica</name>
    <dbReference type="NCBI Taxonomy" id="602035"/>
    <lineage>
        <taxon>Eukaryota</taxon>
        <taxon>Fungi</taxon>
        <taxon>Dikarya</taxon>
        <taxon>Ascomycota</taxon>
        <taxon>Pezizomycotina</taxon>
        <taxon>Leotiomycetes</taxon>
        <taxon>Helotiales</taxon>
        <taxon>Lachnaceae</taxon>
        <taxon>Lachnellula</taxon>
    </lineage>
</organism>
<gene>
    <name evidence="2" type="ORF">LSUE1_G003833</name>
</gene>
<protein>
    <submittedName>
        <fullName evidence="2">Uncharacterized protein</fullName>
    </submittedName>
</protein>
<proteinExistence type="predicted"/>
<comment type="caution">
    <text evidence="2">The sequence shown here is derived from an EMBL/GenBank/DDBJ whole genome shotgun (WGS) entry which is preliminary data.</text>
</comment>
<evidence type="ECO:0000313" key="2">
    <source>
        <dbReference type="EMBL" id="TVY81700.1"/>
    </source>
</evidence>
<sequence length="83" mass="9650">MSNHSPQNPTQRQYSSQETQGTQLTRENLSRVQIAPSNRETYLQRDQNFERVPLGLATNRRDGHVTVDIWQEQWRLATVNGGR</sequence>
<evidence type="ECO:0000256" key="1">
    <source>
        <dbReference type="SAM" id="MobiDB-lite"/>
    </source>
</evidence>
<reference evidence="2 3" key="1">
    <citation type="submission" date="2018-05" db="EMBL/GenBank/DDBJ databases">
        <title>Genome sequencing and assembly of the regulated plant pathogen Lachnellula willkommii and related sister species for the development of diagnostic species identification markers.</title>
        <authorList>
            <person name="Giroux E."/>
            <person name="Bilodeau G."/>
        </authorList>
    </citation>
    <scope>NUCLEOTIDE SEQUENCE [LARGE SCALE GENOMIC DNA]</scope>
    <source>
        <strain evidence="2 3">CBS 268.59</strain>
    </source>
</reference>
<name>A0A8T9CCU1_9HELO</name>
<dbReference type="AlphaFoldDB" id="A0A8T9CCU1"/>
<dbReference type="EMBL" id="QGMK01000436">
    <property type="protein sequence ID" value="TVY81700.1"/>
    <property type="molecule type" value="Genomic_DNA"/>
</dbReference>
<dbReference type="OrthoDB" id="3561474at2759"/>